<organism evidence="1 2">
    <name type="scientific">Spizellomyces punctatus (strain DAOM BR117)</name>
    <dbReference type="NCBI Taxonomy" id="645134"/>
    <lineage>
        <taxon>Eukaryota</taxon>
        <taxon>Fungi</taxon>
        <taxon>Fungi incertae sedis</taxon>
        <taxon>Chytridiomycota</taxon>
        <taxon>Chytridiomycota incertae sedis</taxon>
        <taxon>Chytridiomycetes</taxon>
        <taxon>Spizellomycetales</taxon>
        <taxon>Spizellomycetaceae</taxon>
        <taxon>Spizellomyces</taxon>
    </lineage>
</organism>
<sequence length="304" mass="34710">MRFVGLAKALLQVVALTAVLLTWSSIGRVTKALWLETDTLHVWFGPPKTPTEIHVGEVYNATIEWESVLRTRKTYLNVSMEVGLRCAGGKDGGVTHRIDNWIVQQKDGSVYVDYPMTPQDLRSDLTEALCYLNIDYVYMANNLVDPATRPLTKDKAMSAVFKLTRRKRVRPLPFANATVLSNADRTLSLQLRVDESSRPRQLRLKQPLVKTYPYTAVSIWPEDDPEWTFDETVSMWALVRWIVFVGGCWAASKNERVVKGAAWVWDIVSSCWKADIEDPLAPRKVVRSRRRSFLLRDHLPVHVT</sequence>
<keyword evidence="2" id="KW-1185">Reference proteome</keyword>
<evidence type="ECO:0000313" key="1">
    <source>
        <dbReference type="EMBL" id="KND01834.1"/>
    </source>
</evidence>
<dbReference type="RefSeq" id="XP_016609873.1">
    <property type="nucleotide sequence ID" value="XM_016751885.1"/>
</dbReference>
<gene>
    <name evidence="1" type="ORF">SPPG_03623</name>
</gene>
<dbReference type="InParanoid" id="A0A0L0HLY5"/>
<dbReference type="EMBL" id="KQ257454">
    <property type="protein sequence ID" value="KND01834.1"/>
    <property type="molecule type" value="Genomic_DNA"/>
</dbReference>
<dbReference type="OrthoDB" id="2113640at2759"/>
<evidence type="ECO:0000313" key="2">
    <source>
        <dbReference type="Proteomes" id="UP000053201"/>
    </source>
</evidence>
<dbReference type="AlphaFoldDB" id="A0A0L0HLY5"/>
<protein>
    <submittedName>
        <fullName evidence="1">Uncharacterized protein</fullName>
    </submittedName>
</protein>
<reference evidence="1 2" key="1">
    <citation type="submission" date="2009-08" db="EMBL/GenBank/DDBJ databases">
        <title>The Genome Sequence of Spizellomyces punctatus strain DAOM BR117.</title>
        <authorList>
            <consortium name="The Broad Institute Genome Sequencing Platform"/>
            <person name="Russ C."/>
            <person name="Cuomo C."/>
            <person name="Shea T."/>
            <person name="Young S.K."/>
            <person name="Zeng Q."/>
            <person name="Koehrsen M."/>
            <person name="Haas B."/>
            <person name="Borodovsky M."/>
            <person name="Guigo R."/>
            <person name="Alvarado L."/>
            <person name="Berlin A."/>
            <person name="Bochicchio J."/>
            <person name="Borenstein D."/>
            <person name="Chapman S."/>
            <person name="Chen Z."/>
            <person name="Engels R."/>
            <person name="Freedman E."/>
            <person name="Gellesch M."/>
            <person name="Goldberg J."/>
            <person name="Griggs A."/>
            <person name="Gujja S."/>
            <person name="Heiman D."/>
            <person name="Hepburn T."/>
            <person name="Howarth C."/>
            <person name="Jen D."/>
            <person name="Larson L."/>
            <person name="Lewis B."/>
            <person name="Mehta T."/>
            <person name="Park D."/>
            <person name="Pearson M."/>
            <person name="Roberts A."/>
            <person name="Saif S."/>
            <person name="Shenoy N."/>
            <person name="Sisk P."/>
            <person name="Stolte C."/>
            <person name="Sykes S."/>
            <person name="Thomson T."/>
            <person name="Walk T."/>
            <person name="White J."/>
            <person name="Yandava C."/>
            <person name="Burger G."/>
            <person name="Gray M.W."/>
            <person name="Holland P.W.H."/>
            <person name="King N."/>
            <person name="Lang F.B.F."/>
            <person name="Roger A.J."/>
            <person name="Ruiz-Trillo I."/>
            <person name="Lander E."/>
            <person name="Nusbaum C."/>
        </authorList>
    </citation>
    <scope>NUCLEOTIDE SEQUENCE [LARGE SCALE GENOMIC DNA]</scope>
    <source>
        <strain evidence="1 2">DAOM BR117</strain>
    </source>
</reference>
<dbReference type="VEuPathDB" id="FungiDB:SPPG_03623"/>
<dbReference type="Proteomes" id="UP000053201">
    <property type="component" value="Unassembled WGS sequence"/>
</dbReference>
<dbReference type="GeneID" id="27687129"/>
<proteinExistence type="predicted"/>
<accession>A0A0L0HLY5</accession>
<name>A0A0L0HLY5_SPIPD</name>